<evidence type="ECO:0000313" key="1">
    <source>
        <dbReference type="EMBL" id="VVU99488.1"/>
    </source>
</evidence>
<name>A0AC61Y4R3_9FLAO</name>
<comment type="caution">
    <text evidence="1">The sequence shown here is derived from an EMBL/GenBank/DDBJ whole genome shotgun (WGS) entry which is preliminary data.</text>
</comment>
<proteinExistence type="predicted"/>
<protein>
    <submittedName>
        <fullName evidence="1">Uncharacterized protein</fullName>
    </submittedName>
</protein>
<evidence type="ECO:0000313" key="2">
    <source>
        <dbReference type="Proteomes" id="UP000356253"/>
    </source>
</evidence>
<dbReference type="Proteomes" id="UP000356253">
    <property type="component" value="Unassembled WGS sequence"/>
</dbReference>
<keyword evidence="2" id="KW-1185">Reference proteome</keyword>
<sequence>MTEKFKPFHKIGLCFSGGGYRATFYGLGVLAVLDKIEFQEKSLLEAVKSISSVSGGTLLAAAYTRSVQKNQPFSDFYQKLYATFEPSNDQLLENATKKLKDDQVWKKNAYKRRSVINAFALCYQEMEVFEGTFEMFHKDHIKQFDTVCFNATDFTYGLTYRFQNRGDFGNGPLYKSYRSQIKALKDQIEIGDIVASSSCFPIGFAPLVFPDDYIKDHNNSSYQQLKSYEVFKDGVGLMDGGIADNQGIGSMVLADKRKGGRLDLILINDVGGNQMPAWEPSHESHSAAGVSLTDAVSKVLDYLKVRALYWIPGLIALLMLILNNMHVFGERSYASIYIVFGVLLGASILATMIGLIASVVKNTYLQKIAVLFEKNVPKPIEDDILRLKNLKVSLIKRMLAERMSSAFTMINYVFMNQIRRLNYDLLYSSSKLKHRRATAMIYELDGQRNSYTRNDDDKVAIPPPSKLLQDVALTATQMPTTLWWSEEDIKVNRMNKLIACGQFTVCHNLLKYIIELQKGTEDRSEIDEMFGRMAKESLEELPFPELIPLEQQLRELWSKFNENPLWMVEE</sequence>
<dbReference type="EMBL" id="CABVMM010000002">
    <property type="protein sequence ID" value="VVU99488.1"/>
    <property type="molecule type" value="Genomic_DNA"/>
</dbReference>
<gene>
    <name evidence="1" type="ORF">FVB9532_00742</name>
</gene>
<reference evidence="1" key="1">
    <citation type="submission" date="2019-09" db="EMBL/GenBank/DDBJ databases">
        <authorList>
            <person name="Rodrigo-Torres L."/>
            <person name="Arahal R. D."/>
            <person name="Lucena T."/>
        </authorList>
    </citation>
    <scope>NUCLEOTIDE SEQUENCE</scope>
    <source>
        <strain evidence="1">ISS653</strain>
    </source>
</reference>
<accession>A0AC61Y4R3</accession>
<organism evidence="1 2">
    <name type="scientific">Mesonia oceanica</name>
    <dbReference type="NCBI Taxonomy" id="2687242"/>
    <lineage>
        <taxon>Bacteria</taxon>
        <taxon>Pseudomonadati</taxon>
        <taxon>Bacteroidota</taxon>
        <taxon>Flavobacteriia</taxon>
        <taxon>Flavobacteriales</taxon>
        <taxon>Flavobacteriaceae</taxon>
        <taxon>Mesonia</taxon>
    </lineage>
</organism>